<evidence type="ECO:0000313" key="10">
    <source>
        <dbReference type="Ensembl" id="ENSACLP00000078633.1"/>
    </source>
</evidence>
<comment type="subcellular location">
    <subcellularLocation>
        <location evidence="1">Mitochondrion</location>
    </subcellularLocation>
</comment>
<reference evidence="9" key="3">
    <citation type="submission" date="2025-05" db="UniProtKB">
        <authorList>
            <consortium name="Ensembl"/>
        </authorList>
    </citation>
    <scope>IDENTIFICATION</scope>
</reference>
<dbReference type="AlphaFoldDB" id="A0A3P8RC30"/>
<comment type="similarity">
    <text evidence="2">Belongs to the OXR1 family.</text>
</comment>
<dbReference type="PROSITE" id="PS51782">
    <property type="entry name" value="LYSM"/>
    <property type="match status" value="1"/>
</dbReference>
<evidence type="ECO:0000313" key="11">
    <source>
        <dbReference type="Proteomes" id="UP000265100"/>
    </source>
</evidence>
<dbReference type="InterPro" id="IPR036779">
    <property type="entry name" value="LysM_dom_sf"/>
</dbReference>
<dbReference type="Ensembl" id="ENSACLT00000039560.2">
    <property type="protein sequence ID" value="ENSACLP00000038642.1"/>
    <property type="gene ID" value="ENSACLG00000025410.2"/>
</dbReference>
<evidence type="ECO:0000256" key="2">
    <source>
        <dbReference type="ARBA" id="ARBA00009540"/>
    </source>
</evidence>
<dbReference type="Pfam" id="PF01476">
    <property type="entry name" value="LysM"/>
    <property type="match status" value="1"/>
</dbReference>
<dbReference type="PANTHER" id="PTHR23354:SF69">
    <property type="entry name" value="OXIDATION RESISTANCE PROTEIN 1"/>
    <property type="match status" value="1"/>
</dbReference>
<feature type="compositionally biased region" description="Basic and acidic residues" evidence="6">
    <location>
        <begin position="300"/>
        <end position="311"/>
    </location>
</feature>
<evidence type="ECO:0000259" key="7">
    <source>
        <dbReference type="PROSITE" id="PS51782"/>
    </source>
</evidence>
<dbReference type="OMA" id="NCINIEL"/>
<feature type="domain" description="LysM" evidence="7">
    <location>
        <begin position="1"/>
        <end position="43"/>
    </location>
</feature>
<gene>
    <name evidence="10" type="primary">OXR1</name>
</gene>
<dbReference type="Pfam" id="PF07534">
    <property type="entry name" value="TLD"/>
    <property type="match status" value="1"/>
</dbReference>
<evidence type="ECO:0000256" key="6">
    <source>
        <dbReference type="SAM" id="MobiDB-lite"/>
    </source>
</evidence>
<name>A0A3P8RC30_ASTCA</name>
<comment type="function">
    <text evidence="4">May be involved in protection from oxidative damage.</text>
</comment>
<dbReference type="Proteomes" id="UP000265100">
    <property type="component" value="Chromosome 11"/>
</dbReference>
<dbReference type="GO" id="GO:0005739">
    <property type="term" value="C:mitochondrion"/>
    <property type="evidence" value="ECO:0007669"/>
    <property type="project" value="UniProtKB-SubCell"/>
</dbReference>
<reference evidence="9" key="2">
    <citation type="submission" date="2023-03" db="EMBL/GenBank/DDBJ databases">
        <authorList>
            <consortium name="Wellcome Sanger Institute Data Sharing"/>
        </authorList>
    </citation>
    <scope>NUCLEOTIDE SEQUENCE [LARGE SCALE GENOMIC DNA]</scope>
</reference>
<keyword evidence="3" id="KW-0496">Mitochondrion</keyword>
<dbReference type="GeneTree" id="ENSGT00940000155187"/>
<dbReference type="PROSITE" id="PS51886">
    <property type="entry name" value="TLDC"/>
    <property type="match status" value="1"/>
</dbReference>
<dbReference type="InterPro" id="IPR018392">
    <property type="entry name" value="LysM"/>
</dbReference>
<feature type="region of interest" description="Disordered" evidence="6">
    <location>
        <begin position="49"/>
        <end position="90"/>
    </location>
</feature>
<evidence type="ECO:0000313" key="9">
    <source>
        <dbReference type="Ensembl" id="ENSACLP00000038642.1"/>
    </source>
</evidence>
<feature type="compositionally biased region" description="Polar residues" evidence="6">
    <location>
        <begin position="236"/>
        <end position="299"/>
    </location>
</feature>
<feature type="region of interest" description="Disordered" evidence="6">
    <location>
        <begin position="181"/>
        <end position="330"/>
    </location>
</feature>
<dbReference type="Gene3D" id="3.10.350.10">
    <property type="entry name" value="LysM domain"/>
    <property type="match status" value="1"/>
</dbReference>
<dbReference type="SMART" id="SM00257">
    <property type="entry name" value="LysM"/>
    <property type="match status" value="1"/>
</dbReference>
<evidence type="ECO:0000256" key="3">
    <source>
        <dbReference type="ARBA" id="ARBA00023128"/>
    </source>
</evidence>
<reference evidence="9" key="1">
    <citation type="submission" date="2018-05" db="EMBL/GenBank/DDBJ databases">
        <authorList>
            <person name="Datahose"/>
        </authorList>
    </citation>
    <scope>NUCLEOTIDE SEQUENCE</scope>
</reference>
<proteinExistence type="inferred from homology"/>
<feature type="domain" description="TLDc" evidence="8">
    <location>
        <begin position="492"/>
        <end position="653"/>
    </location>
</feature>
<feature type="compositionally biased region" description="Basic and acidic residues" evidence="6">
    <location>
        <begin position="218"/>
        <end position="234"/>
    </location>
</feature>
<organism evidence="9 11">
    <name type="scientific">Astatotilapia calliptera</name>
    <name type="common">Eastern happy</name>
    <name type="synonym">Chromis callipterus</name>
    <dbReference type="NCBI Taxonomy" id="8154"/>
    <lineage>
        <taxon>Eukaryota</taxon>
        <taxon>Metazoa</taxon>
        <taxon>Chordata</taxon>
        <taxon>Craniata</taxon>
        <taxon>Vertebrata</taxon>
        <taxon>Euteleostomi</taxon>
        <taxon>Actinopterygii</taxon>
        <taxon>Neopterygii</taxon>
        <taxon>Teleostei</taxon>
        <taxon>Neoteleostei</taxon>
        <taxon>Acanthomorphata</taxon>
        <taxon>Ovalentaria</taxon>
        <taxon>Cichlomorphae</taxon>
        <taxon>Cichliformes</taxon>
        <taxon>Cichlidae</taxon>
        <taxon>African cichlids</taxon>
        <taxon>Pseudocrenilabrinae</taxon>
        <taxon>Haplochromini</taxon>
        <taxon>Astatotilapia</taxon>
    </lineage>
</organism>
<accession>A0A3P8RC30</accession>
<evidence type="ECO:0000256" key="5">
    <source>
        <dbReference type="ARBA" id="ARBA00040604"/>
    </source>
</evidence>
<dbReference type="SUPFAM" id="SSF54106">
    <property type="entry name" value="LysM domain"/>
    <property type="match status" value="1"/>
</dbReference>
<dbReference type="Ensembl" id="ENSACLT00000089202.1">
    <property type="protein sequence ID" value="ENSACLP00000078633.1"/>
    <property type="gene ID" value="ENSACLG00000026070.2"/>
</dbReference>
<dbReference type="SMART" id="SM00584">
    <property type="entry name" value="TLDc"/>
    <property type="match status" value="1"/>
</dbReference>
<evidence type="ECO:0000259" key="8">
    <source>
        <dbReference type="PROSITE" id="PS51886"/>
    </source>
</evidence>
<evidence type="ECO:0000256" key="4">
    <source>
        <dbReference type="ARBA" id="ARBA00037112"/>
    </source>
</evidence>
<dbReference type="GO" id="GO:0006979">
    <property type="term" value="P:response to oxidative stress"/>
    <property type="evidence" value="ECO:0007669"/>
    <property type="project" value="TreeGrafter"/>
</dbReference>
<feature type="compositionally biased region" description="Polar residues" evidence="6">
    <location>
        <begin position="189"/>
        <end position="205"/>
    </location>
</feature>
<dbReference type="InterPro" id="IPR006571">
    <property type="entry name" value="TLDc_dom"/>
</dbReference>
<dbReference type="GO" id="GO:0005634">
    <property type="term" value="C:nucleus"/>
    <property type="evidence" value="ECO:0007669"/>
    <property type="project" value="TreeGrafter"/>
</dbReference>
<dbReference type="CDD" id="cd00118">
    <property type="entry name" value="LysM"/>
    <property type="match status" value="1"/>
</dbReference>
<dbReference type="Bgee" id="ENSACLG00000026070">
    <property type="expression patterns" value="Expressed in camera-type eye and 1 other cell type or tissue"/>
</dbReference>
<sequence length="653" mass="72450">MSDVESRDTLNSIALKFDTTPNELVQLNKLFSRAVVPGQVLYVPDPEYVSSVGSSPSLSPVSPLSPTSSEADLEKVTDSDGPPKPEAIHPPVFSALRQSRVVSSTSEEEEALTEKFLKINCKYITDGKGAVSGVLLVTPNNIMFDPHRMDPLVQAHGCEEYGIMCPLEEVQSAAICKEITDPKIRETEPGTNDSGSTAPRSTEGSFSEDVFTETELSPIREEEQASSEDLRLDKSSGASTESVQTITQVEAASSQTAGSARGSASQPEEPTVSKAENNPSETVDANQGADASQTDTMQQGKEEKEDAEQTQRDGVQNSAEGKHTWSAERRKHRSHKFLCLRVGKPMKKTFVSNASASMQQYAQLGKKHEYWFAVPQERSDHLYVFFMQWSPDMYGEGVGGMGQEPGFRVVKKNEVKETNEHEPITDLNVKEWEVVSLTEYHRRIDALNSEDLRSLCKRLQITTKEEVNSKHGAVKTELEPDTFKPNLREPSELLEADQIEKLARNLPPRTIGYPWTLVFGTAKHGMSIKTLYRSMQAQDTPVLLVIKDSDGQVFGALASEPFKVSDGFYGTGETFLFTFNPEFEVYKWTGDNMFFIKGDMDSLAFGGGSGEFGLWLDGDLYHGRSHSCKTFGNPMLSKKEDFYVQDIEIWAFE</sequence>
<feature type="compositionally biased region" description="Basic and acidic residues" evidence="6">
    <location>
        <begin position="72"/>
        <end position="87"/>
    </location>
</feature>
<dbReference type="PANTHER" id="PTHR23354">
    <property type="entry name" value="NUCLEOLAR PROTEIN 7/ESTROGEN RECEPTOR COACTIVATOR-RELATED"/>
    <property type="match status" value="1"/>
</dbReference>
<feature type="compositionally biased region" description="Low complexity" evidence="6">
    <location>
        <begin position="49"/>
        <end position="69"/>
    </location>
</feature>
<protein>
    <recommendedName>
        <fullName evidence="5">Oxidation resistance protein 1</fullName>
    </recommendedName>
</protein>
<evidence type="ECO:0000256" key="1">
    <source>
        <dbReference type="ARBA" id="ARBA00004173"/>
    </source>
</evidence>
<keyword evidence="11" id="KW-1185">Reference proteome</keyword>